<feature type="domain" description="AB hydrolase-1" evidence="1">
    <location>
        <begin position="197"/>
        <end position="229"/>
    </location>
</feature>
<keyword evidence="3" id="KW-1185">Reference proteome</keyword>
<dbReference type="InterPro" id="IPR029058">
    <property type="entry name" value="AB_hydrolase_fold"/>
</dbReference>
<dbReference type="InterPro" id="IPR050228">
    <property type="entry name" value="Carboxylesterase_BioH"/>
</dbReference>
<proteinExistence type="predicted"/>
<dbReference type="CDD" id="cd12808">
    <property type="entry name" value="Esterase_713_like-1"/>
    <property type="match status" value="1"/>
</dbReference>
<dbReference type="Proteomes" id="UP001196565">
    <property type="component" value="Unassembled WGS sequence"/>
</dbReference>
<keyword evidence="2" id="KW-0378">Hydrolase</keyword>
<protein>
    <submittedName>
        <fullName evidence="2">Alpha/beta fold hydrolase</fullName>
    </submittedName>
</protein>
<name>A0ABS7A364_9PROT</name>
<dbReference type="Gene3D" id="3.40.50.1820">
    <property type="entry name" value="alpha/beta hydrolase"/>
    <property type="match status" value="1"/>
</dbReference>
<evidence type="ECO:0000313" key="3">
    <source>
        <dbReference type="Proteomes" id="UP001196565"/>
    </source>
</evidence>
<reference evidence="2 3" key="1">
    <citation type="submission" date="2021-07" db="EMBL/GenBank/DDBJ databases">
        <authorList>
            <person name="So Y."/>
        </authorList>
    </citation>
    <scope>NUCLEOTIDE SEQUENCE [LARGE SCALE GENOMIC DNA]</scope>
    <source>
        <strain evidence="2 3">HJA6</strain>
    </source>
</reference>
<dbReference type="GO" id="GO:0016787">
    <property type="term" value="F:hydrolase activity"/>
    <property type="evidence" value="ECO:0007669"/>
    <property type="project" value="UniProtKB-KW"/>
</dbReference>
<gene>
    <name evidence="2" type="ORF">KPL78_02765</name>
</gene>
<dbReference type="PANTHER" id="PTHR43194:SF5">
    <property type="entry name" value="PIMELOYL-[ACYL-CARRIER PROTEIN] METHYL ESTER ESTERASE"/>
    <property type="match status" value="1"/>
</dbReference>
<sequence length="327" mass="35373">MTTASAPISLARWGSFHVGGREVRVEGAPVREVLYTPGSAPARLDPNGTYLVGGMYAQFMVPEPRRGAVPLMLWHGGGLTGACWETTPDGREGWQHFFLRQGWEVVVSDAVERGRAGWTRIPEETGGVPVVGPLENPWLRFRIGPGTPQEGHVYPGQQFPSDPESWRAFIRQNVPRFTTTDDLILAAYGALLDRIGPSVVVAHSQGGFFGWRAAQEWPDKVRALVLVEPASVGLAEKVAALRGIPVLMIFGDYIADDARWPTIRAHGVAFADAVRAAGGSVDVVDLPEHGIVGNSHMIMMDRNSDQVAALVQDWLAAKGLWQGDAAG</sequence>
<accession>A0ABS7A364</accession>
<comment type="caution">
    <text evidence="2">The sequence shown here is derived from an EMBL/GenBank/DDBJ whole genome shotgun (WGS) entry which is preliminary data.</text>
</comment>
<dbReference type="PANTHER" id="PTHR43194">
    <property type="entry name" value="HYDROLASE ALPHA/BETA FOLD FAMILY"/>
    <property type="match status" value="1"/>
</dbReference>
<dbReference type="RefSeq" id="WP_219761251.1">
    <property type="nucleotide sequence ID" value="NZ_JAHYBZ010000001.1"/>
</dbReference>
<dbReference type="SUPFAM" id="SSF53474">
    <property type="entry name" value="alpha/beta-Hydrolases"/>
    <property type="match status" value="1"/>
</dbReference>
<evidence type="ECO:0000313" key="2">
    <source>
        <dbReference type="EMBL" id="MBW6396748.1"/>
    </source>
</evidence>
<dbReference type="Pfam" id="PF00561">
    <property type="entry name" value="Abhydrolase_1"/>
    <property type="match status" value="1"/>
</dbReference>
<dbReference type="InterPro" id="IPR000073">
    <property type="entry name" value="AB_hydrolase_1"/>
</dbReference>
<dbReference type="EMBL" id="JAHYBZ010000001">
    <property type="protein sequence ID" value="MBW6396748.1"/>
    <property type="molecule type" value="Genomic_DNA"/>
</dbReference>
<evidence type="ECO:0000259" key="1">
    <source>
        <dbReference type="Pfam" id="PF00561"/>
    </source>
</evidence>
<organism evidence="2 3">
    <name type="scientific">Roseomonas alba</name>
    <dbReference type="NCBI Taxonomy" id="2846776"/>
    <lineage>
        <taxon>Bacteria</taxon>
        <taxon>Pseudomonadati</taxon>
        <taxon>Pseudomonadota</taxon>
        <taxon>Alphaproteobacteria</taxon>
        <taxon>Acetobacterales</taxon>
        <taxon>Roseomonadaceae</taxon>
        <taxon>Roseomonas</taxon>
    </lineage>
</organism>